<dbReference type="WBParaSite" id="TCONS_00012018.p1">
    <property type="protein sequence ID" value="TCONS_00012018.p1"/>
    <property type="gene ID" value="XLOC_007251"/>
</dbReference>
<feature type="coiled-coil region" evidence="1">
    <location>
        <begin position="91"/>
        <end position="118"/>
    </location>
</feature>
<reference evidence="4" key="1">
    <citation type="submission" date="2015-08" db="UniProtKB">
        <authorList>
            <consortium name="WormBaseParasite"/>
        </authorList>
    </citation>
    <scope>IDENTIFICATION</scope>
</reference>
<feature type="signal peptide" evidence="2">
    <location>
        <begin position="1"/>
        <end position="21"/>
    </location>
</feature>
<name>A0A0K0ED09_STRER</name>
<protein>
    <submittedName>
        <fullName evidence="4">Lipoprotein</fullName>
    </submittedName>
    <submittedName>
        <fullName evidence="5">SXP/RAL-2 family protein Ani s 5-like cation-binding domain-containing protein</fullName>
    </submittedName>
</protein>
<dbReference type="PROSITE" id="PS51257">
    <property type="entry name" value="PROKAR_LIPOPROTEIN"/>
    <property type="match status" value="1"/>
</dbReference>
<evidence type="ECO:0000256" key="2">
    <source>
        <dbReference type="SAM" id="SignalP"/>
    </source>
</evidence>
<evidence type="ECO:0000256" key="1">
    <source>
        <dbReference type="SAM" id="Coils"/>
    </source>
</evidence>
<sequence>MILKITFFSITLLNILIITSSCNFTIDSNEYNDTSENSKFNYGINKYEGKTTTVSTIVRNLKDAYKMIIDENKSFNEILNILSEAYFLTNNEDIKSNLLSLQSEIDKYYEEVKEKAKKIINKAENIKPKSSYYEKYYKNYKNSHNKVDKENSKNEIVEKGYEYNNNDYYDALISEAIGKMKINK</sequence>
<dbReference type="WBParaSite" id="SSTP_0000737300.1">
    <property type="protein sequence ID" value="SSTP_0000737300.1"/>
    <property type="gene ID" value="SSTP_0000737300"/>
</dbReference>
<keyword evidence="3" id="KW-1185">Reference proteome</keyword>
<dbReference type="AlphaFoldDB" id="A0A0K0ED09"/>
<feature type="chain" id="PRO_5005327858" evidence="2">
    <location>
        <begin position="22"/>
        <end position="184"/>
    </location>
</feature>
<evidence type="ECO:0000313" key="3">
    <source>
        <dbReference type="Proteomes" id="UP000035681"/>
    </source>
</evidence>
<evidence type="ECO:0000313" key="4">
    <source>
        <dbReference type="WBParaSite" id="SSTP_0000737300.1"/>
    </source>
</evidence>
<evidence type="ECO:0000313" key="5">
    <source>
        <dbReference type="WBParaSite" id="TCONS_00012018.p1"/>
    </source>
</evidence>
<dbReference type="Proteomes" id="UP000035681">
    <property type="component" value="Unplaced"/>
</dbReference>
<proteinExistence type="predicted"/>
<keyword evidence="2" id="KW-0732">Signal</keyword>
<accession>A0A0K0ED09</accession>
<keyword evidence="1" id="KW-0175">Coiled coil</keyword>
<organism evidence="4">
    <name type="scientific">Strongyloides stercoralis</name>
    <name type="common">Threadworm</name>
    <dbReference type="NCBI Taxonomy" id="6248"/>
    <lineage>
        <taxon>Eukaryota</taxon>
        <taxon>Metazoa</taxon>
        <taxon>Ecdysozoa</taxon>
        <taxon>Nematoda</taxon>
        <taxon>Chromadorea</taxon>
        <taxon>Rhabditida</taxon>
        <taxon>Tylenchina</taxon>
        <taxon>Panagrolaimomorpha</taxon>
        <taxon>Strongyloidoidea</taxon>
        <taxon>Strongyloididae</taxon>
        <taxon>Strongyloides</taxon>
    </lineage>
</organism>